<dbReference type="AlphaFoldDB" id="A0A1H5PHK4"/>
<dbReference type="EMBL" id="FNTV01000002">
    <property type="protein sequence ID" value="SEF13353.1"/>
    <property type="molecule type" value="Genomic_DNA"/>
</dbReference>
<reference evidence="1 2" key="1">
    <citation type="submission" date="2016-10" db="EMBL/GenBank/DDBJ databases">
        <authorList>
            <person name="de Groot N.N."/>
        </authorList>
    </citation>
    <scope>NUCLEOTIDE SEQUENCE [LARGE SCALE GENOMIC DNA]</scope>
    <source>
        <strain evidence="1 2">DSM 22274</strain>
    </source>
</reference>
<evidence type="ECO:0000313" key="2">
    <source>
        <dbReference type="Proteomes" id="UP000182725"/>
    </source>
</evidence>
<sequence length="175" mass="19537">MGQRREFKEITNDQAVIAWQSIRQADAARALVLKDVVHLLTTRGLSVRKIAAELGESRSQVNRIIKAGPKPVLLSDDPRADETLMFADVAWKAVGGRPIGTPWAVKTERLSAALADKFPGETLSTQFYARNNTVFVILEDGTGLRYSWESELLSQHQPQTGTEVVPEDRYKLTFE</sequence>
<gene>
    <name evidence="1" type="ORF">SAMN04489740_4364</name>
</gene>
<accession>A0A1H5PHK4</accession>
<dbReference type="Proteomes" id="UP000182725">
    <property type="component" value="Unassembled WGS sequence"/>
</dbReference>
<protein>
    <submittedName>
        <fullName evidence="1">Uncharacterized protein</fullName>
    </submittedName>
</protein>
<dbReference type="RefSeq" id="WP_074713825.1">
    <property type="nucleotide sequence ID" value="NZ_FNTV01000002.1"/>
</dbReference>
<evidence type="ECO:0000313" key="1">
    <source>
        <dbReference type="EMBL" id="SEF13353.1"/>
    </source>
</evidence>
<proteinExistence type="predicted"/>
<organism evidence="1 2">
    <name type="scientific">Arthrobacter alpinus</name>
    <dbReference type="NCBI Taxonomy" id="656366"/>
    <lineage>
        <taxon>Bacteria</taxon>
        <taxon>Bacillati</taxon>
        <taxon>Actinomycetota</taxon>
        <taxon>Actinomycetes</taxon>
        <taxon>Micrococcales</taxon>
        <taxon>Micrococcaceae</taxon>
        <taxon>Arthrobacter</taxon>
    </lineage>
</organism>
<name>A0A1H5PHK4_9MICC</name>